<feature type="domain" description="MYND-type" evidence="7">
    <location>
        <begin position="248"/>
        <end position="288"/>
    </location>
</feature>
<keyword evidence="2 4" id="KW-0863">Zinc-finger</keyword>
<keyword evidence="3" id="KW-0862">Zinc</keyword>
<dbReference type="EMBL" id="HBUE01318918">
    <property type="protein sequence ID" value="CAG6587006.1"/>
    <property type="molecule type" value="Transcribed_RNA"/>
</dbReference>
<dbReference type="Gene3D" id="2.170.270.10">
    <property type="entry name" value="SET domain"/>
    <property type="match status" value="1"/>
</dbReference>
<evidence type="ECO:0000256" key="1">
    <source>
        <dbReference type="ARBA" id="ARBA00022723"/>
    </source>
</evidence>
<evidence type="ECO:0000256" key="3">
    <source>
        <dbReference type="ARBA" id="ARBA00022833"/>
    </source>
</evidence>
<dbReference type="PANTHER" id="PTHR47111:SF1">
    <property type="entry name" value="SET AND MYND DOMAIN-CONTAINING PROTEIN 4"/>
    <property type="match status" value="1"/>
</dbReference>
<dbReference type="GO" id="GO:0008170">
    <property type="term" value="F:N-methyltransferase activity"/>
    <property type="evidence" value="ECO:0007669"/>
    <property type="project" value="UniProtKB-ARBA"/>
</dbReference>
<evidence type="ECO:0000256" key="2">
    <source>
        <dbReference type="ARBA" id="ARBA00022771"/>
    </source>
</evidence>
<name>A0A8D8KC72_CULPI</name>
<dbReference type="AlphaFoldDB" id="A0A8D8KC72"/>
<evidence type="ECO:0000259" key="7">
    <source>
        <dbReference type="PROSITE" id="PS50865"/>
    </source>
</evidence>
<dbReference type="PANTHER" id="PTHR47111">
    <property type="entry name" value="BCDNA.LD29892"/>
    <property type="match status" value="1"/>
</dbReference>
<dbReference type="Pfam" id="PF01753">
    <property type="entry name" value="zf-MYND"/>
    <property type="match status" value="1"/>
</dbReference>
<feature type="domain" description="SET" evidence="6">
    <location>
        <begin position="202"/>
        <end position="470"/>
    </location>
</feature>
<protein>
    <submittedName>
        <fullName evidence="8">SET and MYND domain-containing protein 4</fullName>
    </submittedName>
</protein>
<reference evidence="8" key="1">
    <citation type="submission" date="2021-05" db="EMBL/GenBank/DDBJ databases">
        <authorList>
            <person name="Alioto T."/>
            <person name="Alioto T."/>
            <person name="Gomez Garrido J."/>
        </authorList>
    </citation>
    <scope>NUCLEOTIDE SEQUENCE</scope>
</reference>
<dbReference type="Gene3D" id="6.10.140.2220">
    <property type="match status" value="1"/>
</dbReference>
<evidence type="ECO:0000259" key="6">
    <source>
        <dbReference type="PROSITE" id="PS50280"/>
    </source>
</evidence>
<dbReference type="PROSITE" id="PS01360">
    <property type="entry name" value="ZF_MYND_1"/>
    <property type="match status" value="1"/>
</dbReference>
<dbReference type="InterPro" id="IPR002893">
    <property type="entry name" value="Znf_MYND"/>
</dbReference>
<proteinExistence type="predicted"/>
<accession>A0A8D8KC72</accession>
<dbReference type="InterPro" id="IPR046341">
    <property type="entry name" value="SET_dom_sf"/>
</dbReference>
<keyword evidence="1" id="KW-0479">Metal-binding</keyword>
<dbReference type="InterPro" id="IPR001214">
    <property type="entry name" value="SET_dom"/>
</dbReference>
<dbReference type="GO" id="GO:0008276">
    <property type="term" value="F:protein methyltransferase activity"/>
    <property type="evidence" value="ECO:0007669"/>
    <property type="project" value="UniProtKB-ARBA"/>
</dbReference>
<dbReference type="SUPFAM" id="SSF82199">
    <property type="entry name" value="SET domain"/>
    <property type="match status" value="1"/>
</dbReference>
<dbReference type="PROSITE" id="PS50865">
    <property type="entry name" value="ZF_MYND_2"/>
    <property type="match status" value="1"/>
</dbReference>
<dbReference type="Gene3D" id="1.10.220.160">
    <property type="match status" value="1"/>
</dbReference>
<feature type="region of interest" description="Disordered" evidence="5">
    <location>
        <begin position="14"/>
        <end position="33"/>
    </location>
</feature>
<sequence length="593" mass="67593">MNRPIQTMLMRKLSGELPLTPRHQQRPQESAMQSLHRQHLASLGNRGKTSDLFCIFHQVQESGLAAAIAWPEDPPKSNAKAAELLAQGDELMALDNVFRHDEAVRRYNESLCWAEQGSEVMALGYAARSKVCVENEEYEFALYNVALARKQPNCSPDLLEELTTCETKCREQIAEGKSFANAPFARLPMRLEPNPRIPFMAKGLAMKQDPDYGRCLIPDDEIFRPGDVLMEEEALVAMNDPKFRLVNCNYCTEMKAFQLIPCPGCCSVMYCSEECLEKDGQGGHRFECGIGEKLNYLHTSNAIGPRMFFAGLTMFNDDVVEMRKFCESHKRSGANPLELDYRNIDGLELEKFKNFHQVKFPNFDANQRRQFAFAACLYQQAYLKHPLVQSLFVTEPNRKFMLRYFYDYIQALAYLNVTHWNKAVSSFFPIASICNHSCEPDAILTGGTRTAKLIALRILDPNDQIFITYGPNWFRDYPNKPHGTRTQLSFDCICKVCNPIERNFWVQMGCPFGPKALKHFQIVLSIIADPRAPHAAKLNMMQQFVEKFDVDYPNDELCSILASYLDGLRKASVERGLVLARSEARERADKMLG</sequence>
<dbReference type="GO" id="GO:0008757">
    <property type="term" value="F:S-adenosylmethionine-dependent methyltransferase activity"/>
    <property type="evidence" value="ECO:0007669"/>
    <property type="project" value="UniProtKB-ARBA"/>
</dbReference>
<evidence type="ECO:0000256" key="4">
    <source>
        <dbReference type="PROSITE-ProRule" id="PRU00134"/>
    </source>
</evidence>
<evidence type="ECO:0000313" key="8">
    <source>
        <dbReference type="EMBL" id="CAG6587006.1"/>
    </source>
</evidence>
<organism evidence="8">
    <name type="scientific">Culex pipiens</name>
    <name type="common">House mosquito</name>
    <dbReference type="NCBI Taxonomy" id="7175"/>
    <lineage>
        <taxon>Eukaryota</taxon>
        <taxon>Metazoa</taxon>
        <taxon>Ecdysozoa</taxon>
        <taxon>Arthropoda</taxon>
        <taxon>Hexapoda</taxon>
        <taxon>Insecta</taxon>
        <taxon>Pterygota</taxon>
        <taxon>Neoptera</taxon>
        <taxon>Endopterygota</taxon>
        <taxon>Diptera</taxon>
        <taxon>Nematocera</taxon>
        <taxon>Culicoidea</taxon>
        <taxon>Culicidae</taxon>
        <taxon>Culicinae</taxon>
        <taxon>Culicini</taxon>
        <taxon>Culex</taxon>
        <taxon>Culex</taxon>
    </lineage>
</organism>
<evidence type="ECO:0000256" key="5">
    <source>
        <dbReference type="SAM" id="MobiDB-lite"/>
    </source>
</evidence>
<dbReference type="EMBL" id="HBUE01116095">
    <property type="protein sequence ID" value="CAG6490576.1"/>
    <property type="molecule type" value="Transcribed_RNA"/>
</dbReference>
<dbReference type="GO" id="GO:0008270">
    <property type="term" value="F:zinc ion binding"/>
    <property type="evidence" value="ECO:0007669"/>
    <property type="project" value="UniProtKB-KW"/>
</dbReference>
<dbReference type="SUPFAM" id="SSF144232">
    <property type="entry name" value="HIT/MYND zinc finger-like"/>
    <property type="match status" value="1"/>
</dbReference>
<dbReference type="EMBL" id="HBUE01212436">
    <property type="protein sequence ID" value="CAG6535044.1"/>
    <property type="molecule type" value="Transcribed_RNA"/>
</dbReference>
<dbReference type="PROSITE" id="PS50280">
    <property type="entry name" value="SET"/>
    <property type="match status" value="1"/>
</dbReference>